<organism evidence="4">
    <name type="scientific">Anthurium amnicola</name>
    <dbReference type="NCBI Taxonomy" id="1678845"/>
    <lineage>
        <taxon>Eukaryota</taxon>
        <taxon>Viridiplantae</taxon>
        <taxon>Streptophyta</taxon>
        <taxon>Embryophyta</taxon>
        <taxon>Tracheophyta</taxon>
        <taxon>Spermatophyta</taxon>
        <taxon>Magnoliopsida</taxon>
        <taxon>Liliopsida</taxon>
        <taxon>Araceae</taxon>
        <taxon>Pothoideae</taxon>
        <taxon>Potheae</taxon>
        <taxon>Anthurium</taxon>
    </lineage>
</organism>
<feature type="transmembrane region" description="Helical" evidence="1">
    <location>
        <begin position="29"/>
        <end position="50"/>
    </location>
</feature>
<reference evidence="4" key="1">
    <citation type="submission" date="2015-07" db="EMBL/GenBank/DDBJ databases">
        <title>Transcriptome Assembly of Anthurium amnicola.</title>
        <authorList>
            <person name="Suzuki J."/>
        </authorList>
    </citation>
    <scope>NUCLEOTIDE SEQUENCE</scope>
</reference>
<dbReference type="PANTHER" id="PTHR12242:SF22">
    <property type="entry name" value="OS02G0130600 PROTEIN"/>
    <property type="match status" value="1"/>
</dbReference>
<evidence type="ECO:0000313" key="3">
    <source>
        <dbReference type="EMBL" id="JAT53981.1"/>
    </source>
</evidence>
<evidence type="ECO:0000313" key="4">
    <source>
        <dbReference type="EMBL" id="JAT57445.1"/>
    </source>
</evidence>
<dbReference type="GO" id="GO:0016020">
    <property type="term" value="C:membrane"/>
    <property type="evidence" value="ECO:0007669"/>
    <property type="project" value="TreeGrafter"/>
</dbReference>
<feature type="transmembrane region" description="Helical" evidence="1">
    <location>
        <begin position="306"/>
        <end position="326"/>
    </location>
</feature>
<feature type="transmembrane region" description="Helical" evidence="1">
    <location>
        <begin position="269"/>
        <end position="294"/>
    </location>
</feature>
<accession>A0A1D1YS05</accession>
<keyword evidence="1" id="KW-0812">Transmembrane</keyword>
<dbReference type="EMBL" id="GDJX01009722">
    <property type="protein sequence ID" value="JAT58214.1"/>
    <property type="molecule type" value="Transcribed_RNA"/>
</dbReference>
<dbReference type="EMBL" id="GDJX01013955">
    <property type="protein sequence ID" value="JAT53981.1"/>
    <property type="molecule type" value="Transcribed_RNA"/>
</dbReference>
<feature type="transmembrane region" description="Helical" evidence="1">
    <location>
        <begin position="211"/>
        <end position="230"/>
    </location>
</feature>
<proteinExistence type="predicted"/>
<evidence type="ECO:0000256" key="1">
    <source>
        <dbReference type="SAM" id="Phobius"/>
    </source>
</evidence>
<feature type="transmembrane region" description="Helical" evidence="1">
    <location>
        <begin position="88"/>
        <end position="111"/>
    </location>
</feature>
<protein>
    <submittedName>
        <fullName evidence="4">Signal recognition particle SEC65 subunit</fullName>
    </submittedName>
</protein>
<evidence type="ECO:0000313" key="5">
    <source>
        <dbReference type="EMBL" id="JAT58214.1"/>
    </source>
</evidence>
<dbReference type="AlphaFoldDB" id="A0A1D1YS05"/>
<keyword evidence="1" id="KW-1133">Transmembrane helix</keyword>
<dbReference type="EMBL" id="GDJX01016896">
    <property type="protein sequence ID" value="JAT51040.1"/>
    <property type="molecule type" value="Transcribed_RNA"/>
</dbReference>
<dbReference type="PANTHER" id="PTHR12242">
    <property type="entry name" value="OS02G0130600 PROTEIN-RELATED"/>
    <property type="match status" value="1"/>
</dbReference>
<keyword evidence="1" id="KW-0472">Membrane</keyword>
<feature type="transmembrane region" description="Helical" evidence="1">
    <location>
        <begin position="236"/>
        <end position="257"/>
    </location>
</feature>
<feature type="transmembrane region" description="Helical" evidence="1">
    <location>
        <begin position="123"/>
        <end position="144"/>
    </location>
</feature>
<name>A0A1D1YS05_9ARAE</name>
<dbReference type="EMBL" id="GDJX01010491">
    <property type="protein sequence ID" value="JAT57445.1"/>
    <property type="molecule type" value="Transcribed_RNA"/>
</dbReference>
<sequence length="345" mass="40134">MHFSTGPSEHSWRPVVTAKSNTIDYWLNWRVLVCTIWVFSSMVIAAILIWKYEGPRRGMEKAEAQEEPAGTLYNDESWRPCLKEIHPAWLLAFRAIAFFILLALLVVSIVVQGGEMFYFYTQWTFALLTIYFGIGSLLSIYGCYKLLSKVDDVRPGRIRLDAENGAYVAPPNREGANASDRMKRDDCQEHHTRQVAGFWGYTFQIIYQTNAGAVMLTDCVFWLIIVPFLAIKDYNLNFFMIGMHSVNAIFLLGDTALNSLRFPWFRISYFLLWTVVYVIFQWVLHACIPIWWPYPFLDLASPYAPLWYFSVALTHIPCFFIFLLIIKTKDLLFSTLFPLSYRYSK</sequence>
<gene>
    <name evidence="4" type="primary">SEC65_6</name>
    <name evidence="2" type="synonym">SEC65_1</name>
    <name evidence="3" type="synonym">SEC65_13</name>
    <name evidence="5" type="synonym">SEC65_3</name>
    <name evidence="2" type="ORF">g.78747</name>
    <name evidence="4" type="ORF">g.78754</name>
    <name evidence="5" type="ORF">g.78756</name>
    <name evidence="3" type="ORF">g.78760</name>
</gene>
<evidence type="ECO:0000313" key="2">
    <source>
        <dbReference type="EMBL" id="JAT51040.1"/>
    </source>
</evidence>